<reference evidence="4 5" key="1">
    <citation type="journal article" date="2023" name="Plant Biotechnol. J.">
        <title>Chromosome-level wild Hevea brasiliensis genome provides new tools for genomic-assisted breeding and valuable loci to elevate rubber yield.</title>
        <authorList>
            <person name="Cheng H."/>
            <person name="Song X."/>
            <person name="Hu Y."/>
            <person name="Wu T."/>
            <person name="Yang Q."/>
            <person name="An Z."/>
            <person name="Feng S."/>
            <person name="Deng Z."/>
            <person name="Wu W."/>
            <person name="Zeng X."/>
            <person name="Tu M."/>
            <person name="Wang X."/>
            <person name="Huang H."/>
        </authorList>
    </citation>
    <scope>NUCLEOTIDE SEQUENCE [LARGE SCALE GENOMIC DNA]</scope>
    <source>
        <strain evidence="4">MT/VB/25A 57/8</strain>
    </source>
</reference>
<gene>
    <name evidence="4" type="ORF">P3X46_034062</name>
</gene>
<dbReference type="Pfam" id="PF00931">
    <property type="entry name" value="NB-ARC"/>
    <property type="match status" value="1"/>
</dbReference>
<dbReference type="InterPro" id="IPR000157">
    <property type="entry name" value="TIR_dom"/>
</dbReference>
<keyword evidence="1" id="KW-0433">Leucine-rich repeat</keyword>
<dbReference type="Pfam" id="PF01582">
    <property type="entry name" value="TIR"/>
    <property type="match status" value="2"/>
</dbReference>
<dbReference type="Gene3D" id="3.40.50.10140">
    <property type="entry name" value="Toll/interleukin-1 receptor homology (TIR) domain"/>
    <property type="match status" value="1"/>
</dbReference>
<dbReference type="InterPro" id="IPR058192">
    <property type="entry name" value="WHD_ROQ1-like"/>
</dbReference>
<keyword evidence="5" id="KW-1185">Reference proteome</keyword>
<comment type="caution">
    <text evidence="4">The sequence shown here is derived from an EMBL/GenBank/DDBJ whole genome shotgun (WGS) entry which is preliminary data.</text>
</comment>
<dbReference type="PANTHER" id="PTHR11017:SF354">
    <property type="entry name" value="ADP-RIBOSYL CYCLASE_CYCLIC ADP-RIBOSE HYDROLASE"/>
    <property type="match status" value="1"/>
</dbReference>
<dbReference type="InterPro" id="IPR044974">
    <property type="entry name" value="Disease_R_plants"/>
</dbReference>
<dbReference type="PRINTS" id="PR00364">
    <property type="entry name" value="DISEASERSIST"/>
</dbReference>
<dbReference type="InterPro" id="IPR035897">
    <property type="entry name" value="Toll_tir_struct_dom_sf"/>
</dbReference>
<evidence type="ECO:0000313" key="4">
    <source>
        <dbReference type="EMBL" id="KAJ9130840.1"/>
    </source>
</evidence>
<dbReference type="SUPFAM" id="SSF52200">
    <property type="entry name" value="Toll/Interleukin receptor TIR domain"/>
    <property type="match status" value="1"/>
</dbReference>
<dbReference type="InterPro" id="IPR042197">
    <property type="entry name" value="Apaf_helical"/>
</dbReference>
<dbReference type="Gene3D" id="1.10.8.430">
    <property type="entry name" value="Helical domain of apoptotic protease-activating factors"/>
    <property type="match status" value="1"/>
</dbReference>
<evidence type="ECO:0000256" key="1">
    <source>
        <dbReference type="ARBA" id="ARBA00022614"/>
    </source>
</evidence>
<dbReference type="InterPro" id="IPR027417">
    <property type="entry name" value="P-loop_NTPase"/>
</dbReference>
<dbReference type="EMBL" id="JARPOI010000039">
    <property type="protein sequence ID" value="KAJ9130840.1"/>
    <property type="molecule type" value="Genomic_DNA"/>
</dbReference>
<keyword evidence="2" id="KW-0677">Repeat</keyword>
<evidence type="ECO:0000259" key="3">
    <source>
        <dbReference type="PROSITE" id="PS50104"/>
    </source>
</evidence>
<dbReference type="Pfam" id="PF23282">
    <property type="entry name" value="WHD_ROQ1"/>
    <property type="match status" value="1"/>
</dbReference>
<dbReference type="SUPFAM" id="SSF52540">
    <property type="entry name" value="P-loop containing nucleoside triphosphate hydrolases"/>
    <property type="match status" value="1"/>
</dbReference>
<organism evidence="4 5">
    <name type="scientific">Hevea brasiliensis</name>
    <name type="common">Para rubber tree</name>
    <name type="synonym">Siphonia brasiliensis</name>
    <dbReference type="NCBI Taxonomy" id="3981"/>
    <lineage>
        <taxon>Eukaryota</taxon>
        <taxon>Viridiplantae</taxon>
        <taxon>Streptophyta</taxon>
        <taxon>Embryophyta</taxon>
        <taxon>Tracheophyta</taxon>
        <taxon>Spermatophyta</taxon>
        <taxon>Magnoliopsida</taxon>
        <taxon>eudicotyledons</taxon>
        <taxon>Gunneridae</taxon>
        <taxon>Pentapetalae</taxon>
        <taxon>rosids</taxon>
        <taxon>fabids</taxon>
        <taxon>Malpighiales</taxon>
        <taxon>Euphorbiaceae</taxon>
        <taxon>Crotonoideae</taxon>
        <taxon>Micrandreae</taxon>
        <taxon>Hevea</taxon>
    </lineage>
</organism>
<dbReference type="SMART" id="SM00255">
    <property type="entry name" value="TIR"/>
    <property type="match status" value="1"/>
</dbReference>
<protein>
    <recommendedName>
        <fullName evidence="3">TIR domain-containing protein</fullName>
    </recommendedName>
</protein>
<proteinExistence type="predicted"/>
<accession>A0ABQ9KD01</accession>
<dbReference type="PROSITE" id="PS50104">
    <property type="entry name" value="TIR"/>
    <property type="match status" value="1"/>
</dbReference>
<evidence type="ECO:0000256" key="2">
    <source>
        <dbReference type="ARBA" id="ARBA00022737"/>
    </source>
</evidence>
<dbReference type="InterPro" id="IPR002182">
    <property type="entry name" value="NB-ARC"/>
</dbReference>
<feature type="non-terminal residue" evidence="4">
    <location>
        <position position="523"/>
    </location>
</feature>
<sequence>MASTSSLGFSSKTTYDVFLSFSGIDTRSNFTDHLHVALRRRSLTTFIDDVFERGEGISPALLKAIEESMISVVILSENYASSRKEWGERSYPFSTMWDPSDVRKQTGKFGEAFGKVKEKSKQRLDTVEKWSTGLMEAANLSGWDSKNYRLESELIDKVVNQIMKKLYPISFSACPGLVGVDAHTNKILPLLCIETADVRFIGIWGMDGIGKTTTTEVLFSQISNEFDHELLHLQKNIFSELVGDKHLSIQMLHVLPTIVLDKLRRKKVFIVLDDVNDSEQLEALAGYHGWHGSGSRVIVEGLNYCDALQLLSVKAFKQEHPPEEFMKLAERVVNYAKGVPLALKVLGSHLCKRSPKEWEIVLKELKKIPISKIHKILKISYDSLEQTEKAVFLDIACFFKGQDKDSIEDILDGCDLTPSLGIICLVNKAVEGICLDTSKMGMTRLNSATFSQMPNLRLLKFFRHSNKKDSTPETFILESAKKNHLQNLPNKLSLLHWEEYPYCSLPLCFSMENLVLLNLEDRD</sequence>
<feature type="domain" description="TIR" evidence="3">
    <location>
        <begin position="13"/>
        <end position="166"/>
    </location>
</feature>
<dbReference type="Gene3D" id="3.40.50.300">
    <property type="entry name" value="P-loop containing nucleotide triphosphate hydrolases"/>
    <property type="match status" value="1"/>
</dbReference>
<name>A0ABQ9KD01_HEVBR</name>
<evidence type="ECO:0000313" key="5">
    <source>
        <dbReference type="Proteomes" id="UP001174677"/>
    </source>
</evidence>
<dbReference type="Proteomes" id="UP001174677">
    <property type="component" value="Unassembled WGS sequence"/>
</dbReference>
<dbReference type="PANTHER" id="PTHR11017">
    <property type="entry name" value="LEUCINE-RICH REPEAT-CONTAINING PROTEIN"/>
    <property type="match status" value="1"/>
</dbReference>